<dbReference type="OrthoDB" id="9807890at2"/>
<dbReference type="GO" id="GO:0016791">
    <property type="term" value="F:phosphatase activity"/>
    <property type="evidence" value="ECO:0007669"/>
    <property type="project" value="TreeGrafter"/>
</dbReference>
<dbReference type="PANTHER" id="PTHR42850">
    <property type="entry name" value="METALLOPHOSPHOESTERASE"/>
    <property type="match status" value="1"/>
</dbReference>
<evidence type="ECO:0000313" key="2">
    <source>
        <dbReference type="EMBL" id="PTL35389.1"/>
    </source>
</evidence>
<dbReference type="SUPFAM" id="SSF56300">
    <property type="entry name" value="Metallo-dependent phosphatases"/>
    <property type="match status" value="1"/>
</dbReference>
<feature type="domain" description="Calcineurin-like phosphoesterase" evidence="1">
    <location>
        <begin position="2"/>
        <end position="165"/>
    </location>
</feature>
<dbReference type="CDD" id="cd00144">
    <property type="entry name" value="MPP_PPP_family"/>
    <property type="match status" value="1"/>
</dbReference>
<reference evidence="2 3" key="1">
    <citation type="submission" date="2017-09" db="EMBL/GenBank/DDBJ databases">
        <title>Bloom of a denitrifying methanotroph, Candidatus Methylomirabilis limnetica, in a deep stratified lake.</title>
        <authorList>
            <person name="Graf J.S."/>
            <person name="Marchant H.K."/>
            <person name="Tienken D."/>
            <person name="Hach P.F."/>
            <person name="Brand A."/>
            <person name="Schubert C.J."/>
            <person name="Kuypers M.M."/>
            <person name="Milucka J."/>
        </authorList>
    </citation>
    <scope>NUCLEOTIDE SEQUENCE [LARGE SCALE GENOMIC DNA]</scope>
    <source>
        <strain evidence="2 3">Zug</strain>
    </source>
</reference>
<dbReference type="AlphaFoldDB" id="A0A2T4TW95"/>
<dbReference type="InterPro" id="IPR050126">
    <property type="entry name" value="Ap4A_hydrolase"/>
</dbReference>
<dbReference type="GO" id="GO:0008803">
    <property type="term" value="F:bis(5'-nucleosyl)-tetraphosphatase (symmetrical) activity"/>
    <property type="evidence" value="ECO:0007669"/>
    <property type="project" value="TreeGrafter"/>
</dbReference>
<dbReference type="GO" id="GO:0110154">
    <property type="term" value="P:RNA decapping"/>
    <property type="evidence" value="ECO:0007669"/>
    <property type="project" value="TreeGrafter"/>
</dbReference>
<dbReference type="InterPro" id="IPR004843">
    <property type="entry name" value="Calcineurin-like_PHP"/>
</dbReference>
<dbReference type="EMBL" id="NVQC01000024">
    <property type="protein sequence ID" value="PTL35389.1"/>
    <property type="molecule type" value="Genomic_DNA"/>
</dbReference>
<comment type="caution">
    <text evidence="2">The sequence shown here is derived from an EMBL/GenBank/DDBJ whole genome shotgun (WGS) entry which is preliminary data.</text>
</comment>
<dbReference type="Proteomes" id="UP000241436">
    <property type="component" value="Unassembled WGS sequence"/>
</dbReference>
<reference evidence="3" key="2">
    <citation type="journal article" date="2018" name="Environ. Microbiol.">
        <title>Bloom of a denitrifying methanotroph, 'Candidatus Methylomirabilis limnetica', in a deep stratified lake.</title>
        <authorList>
            <person name="Graf J.S."/>
            <person name="Mayr M.J."/>
            <person name="Marchant H.K."/>
            <person name="Tienken D."/>
            <person name="Hach P.F."/>
            <person name="Brand A."/>
            <person name="Schubert C.J."/>
            <person name="Kuypers M.M."/>
            <person name="Milucka J."/>
        </authorList>
    </citation>
    <scope>NUCLEOTIDE SEQUENCE [LARGE SCALE GENOMIC DNA]</scope>
    <source>
        <strain evidence="3">Zug</strain>
    </source>
</reference>
<evidence type="ECO:0000259" key="1">
    <source>
        <dbReference type="Pfam" id="PF00149"/>
    </source>
</evidence>
<protein>
    <submittedName>
        <fullName evidence="2">Metallophosphatase</fullName>
    </submittedName>
</protein>
<keyword evidence="3" id="KW-1185">Reference proteome</keyword>
<organism evidence="2 3">
    <name type="scientific">Candidatus Methylomirabilis limnetica</name>
    <dbReference type="NCBI Taxonomy" id="2033718"/>
    <lineage>
        <taxon>Bacteria</taxon>
        <taxon>Candidatus Methylomirabilota</taxon>
        <taxon>Candidatus Methylomirabilia</taxon>
        <taxon>Candidatus Methylomirabilales</taxon>
        <taxon>Candidatus Methylomirabilaceae</taxon>
        <taxon>Candidatus Methylomirabilis</taxon>
    </lineage>
</organism>
<dbReference type="PRINTS" id="PR00114">
    <property type="entry name" value="STPHPHTASE"/>
</dbReference>
<dbReference type="RefSeq" id="WP_107563169.1">
    <property type="nucleotide sequence ID" value="NZ_NVQC01000024.1"/>
</dbReference>
<dbReference type="Pfam" id="PF00149">
    <property type="entry name" value="Metallophos"/>
    <property type="match status" value="1"/>
</dbReference>
<dbReference type="InterPro" id="IPR029052">
    <property type="entry name" value="Metallo-depent_PP-like"/>
</dbReference>
<evidence type="ECO:0000313" key="3">
    <source>
        <dbReference type="Proteomes" id="UP000241436"/>
    </source>
</evidence>
<dbReference type="Gene3D" id="3.60.21.10">
    <property type="match status" value="1"/>
</dbReference>
<dbReference type="PANTHER" id="PTHR42850:SF4">
    <property type="entry name" value="ZINC-DEPENDENT ENDOPOLYPHOSPHATASE"/>
    <property type="match status" value="1"/>
</dbReference>
<accession>A0A2T4TW95</accession>
<gene>
    <name evidence="2" type="ORF">CLG94_09985</name>
</gene>
<dbReference type="InterPro" id="IPR006186">
    <property type="entry name" value="Ser/Thr-sp_prot-phosphatase"/>
</dbReference>
<dbReference type="GO" id="GO:0005737">
    <property type="term" value="C:cytoplasm"/>
    <property type="evidence" value="ECO:0007669"/>
    <property type="project" value="TreeGrafter"/>
</dbReference>
<sequence length="216" mass="24759">MIYVIGDIHGCLEPLRRLMAQLRLSEADEVVFLGDYIDRGPDSKGVIDYLLTLQGRYTFLMGNHERMFLDFLQGQQRPLFLYNGGTATLESYGGLRGIPATHLTFLDRQRPYYETQDYLFVHAGIRPAMPLQEQGESDLLWIREEFYAYPGRFPKTVVFGHTPMREVLMEDDRIGIDTACVYGNKLTCLILPSREVIQVSNPLDMHSRTTPITYGV</sequence>
<proteinExistence type="predicted"/>
<name>A0A2T4TW95_9BACT</name>